<dbReference type="NCBIfam" id="TIGR01730">
    <property type="entry name" value="RND_mfp"/>
    <property type="match status" value="1"/>
</dbReference>
<protein>
    <submittedName>
        <fullName evidence="8">Efflux RND transporter periplasmic adaptor subunit</fullName>
    </submittedName>
</protein>
<dbReference type="InterPro" id="IPR058624">
    <property type="entry name" value="MdtA-like_HH"/>
</dbReference>
<evidence type="ECO:0000259" key="6">
    <source>
        <dbReference type="Pfam" id="PF25944"/>
    </source>
</evidence>
<dbReference type="Gene3D" id="1.10.287.470">
    <property type="entry name" value="Helix hairpin bin"/>
    <property type="match status" value="1"/>
</dbReference>
<accession>A0ABX0RE40</accession>
<comment type="similarity">
    <text evidence="2">Belongs to the membrane fusion protein (MFP) (TC 8.A.1) family.</text>
</comment>
<dbReference type="EMBL" id="VWXF01000002">
    <property type="protein sequence ID" value="NIF21490.1"/>
    <property type="molecule type" value="Genomic_DNA"/>
</dbReference>
<evidence type="ECO:0000259" key="4">
    <source>
        <dbReference type="Pfam" id="PF25876"/>
    </source>
</evidence>
<evidence type="ECO:0000256" key="3">
    <source>
        <dbReference type="SAM" id="MobiDB-lite"/>
    </source>
</evidence>
<dbReference type="Proteomes" id="UP001515683">
    <property type="component" value="Unassembled WGS sequence"/>
</dbReference>
<dbReference type="Pfam" id="PF25917">
    <property type="entry name" value="BSH_RND"/>
    <property type="match status" value="1"/>
</dbReference>
<gene>
    <name evidence="8" type="ORF">F3J40_07740</name>
</gene>
<reference evidence="8 9" key="1">
    <citation type="journal article" date="2019" name="bioRxiv">
        <title>Bacteria contribute to plant secondary compound degradation in a generalist herbivore system.</title>
        <authorList>
            <person name="Francoeur C.B."/>
            <person name="Khadempour L."/>
            <person name="Moreira-Soto R.D."/>
            <person name="Gotting K."/>
            <person name="Book A.J."/>
            <person name="Pinto-Tomas A.A."/>
            <person name="Keefover-Ring K."/>
            <person name="Currie C.R."/>
        </authorList>
    </citation>
    <scope>NUCLEOTIDE SEQUENCE [LARGE SCALE GENOMIC DNA]</scope>
    <source>
        <strain evidence="8">Acro-835</strain>
    </source>
</reference>
<feature type="domain" description="Multidrug resistance protein MdtA-like C-terminal permuted SH3" evidence="7">
    <location>
        <begin position="284"/>
        <end position="345"/>
    </location>
</feature>
<evidence type="ECO:0000313" key="9">
    <source>
        <dbReference type="Proteomes" id="UP001515683"/>
    </source>
</evidence>
<feature type="domain" description="Multidrug resistance protein MdtA-like beta-barrel" evidence="6">
    <location>
        <begin position="190"/>
        <end position="280"/>
    </location>
</feature>
<dbReference type="Gene3D" id="2.40.420.20">
    <property type="match status" value="1"/>
</dbReference>
<dbReference type="InterPro" id="IPR058627">
    <property type="entry name" value="MdtA-like_C"/>
</dbReference>
<dbReference type="InterPro" id="IPR058625">
    <property type="entry name" value="MdtA-like_BSH"/>
</dbReference>
<proteinExistence type="inferred from homology"/>
<dbReference type="InterPro" id="IPR006143">
    <property type="entry name" value="RND_pump_MFP"/>
</dbReference>
<name>A0ABX0RE40_9GAMM</name>
<comment type="subcellular location">
    <subcellularLocation>
        <location evidence="1">Cell inner membrane</location>
        <topology evidence="1">Lipid-anchor</topology>
    </subcellularLocation>
</comment>
<dbReference type="SUPFAM" id="SSF111369">
    <property type="entry name" value="HlyD-like secretion proteins"/>
    <property type="match status" value="1"/>
</dbReference>
<evidence type="ECO:0000256" key="2">
    <source>
        <dbReference type="ARBA" id="ARBA00009477"/>
    </source>
</evidence>
<dbReference type="Pfam" id="PF25967">
    <property type="entry name" value="RND-MFP_C"/>
    <property type="match status" value="1"/>
</dbReference>
<organism evidence="8 9">
    <name type="scientific">Candidatus Pantoea multigeneris</name>
    <dbReference type="NCBI Taxonomy" id="2608357"/>
    <lineage>
        <taxon>Bacteria</taxon>
        <taxon>Pseudomonadati</taxon>
        <taxon>Pseudomonadota</taxon>
        <taxon>Gammaproteobacteria</taxon>
        <taxon>Enterobacterales</taxon>
        <taxon>Erwiniaceae</taxon>
        <taxon>Pantoea</taxon>
    </lineage>
</organism>
<feature type="region of interest" description="Disordered" evidence="3">
    <location>
        <begin position="354"/>
        <end position="378"/>
    </location>
</feature>
<comment type="caution">
    <text evidence="8">The sequence shown here is derived from an EMBL/GenBank/DDBJ whole genome shotgun (WGS) entry which is preliminary data.</text>
</comment>
<feature type="domain" description="Multidrug resistance protein MdtA-like barrel-sandwich hybrid" evidence="5">
    <location>
        <begin position="57"/>
        <end position="186"/>
    </location>
</feature>
<evidence type="ECO:0000259" key="5">
    <source>
        <dbReference type="Pfam" id="PF25917"/>
    </source>
</evidence>
<dbReference type="Pfam" id="PF25944">
    <property type="entry name" value="Beta-barrel_RND"/>
    <property type="match status" value="1"/>
</dbReference>
<dbReference type="Gene3D" id="2.40.30.170">
    <property type="match status" value="1"/>
</dbReference>
<evidence type="ECO:0000256" key="1">
    <source>
        <dbReference type="ARBA" id="ARBA00004519"/>
    </source>
</evidence>
<evidence type="ECO:0000259" key="7">
    <source>
        <dbReference type="Pfam" id="PF25967"/>
    </source>
</evidence>
<dbReference type="PROSITE" id="PS51257">
    <property type="entry name" value="PROKAR_LIPOPROTEIN"/>
    <property type="match status" value="1"/>
</dbReference>
<evidence type="ECO:0000313" key="8">
    <source>
        <dbReference type="EMBL" id="NIF21490.1"/>
    </source>
</evidence>
<dbReference type="PANTHER" id="PTHR30158:SF3">
    <property type="entry name" value="MULTIDRUG EFFLUX PUMP SUBUNIT ACRA-RELATED"/>
    <property type="match status" value="1"/>
</dbReference>
<feature type="domain" description="Multidrug resistance protein MdtA-like alpha-helical hairpin" evidence="4">
    <location>
        <begin position="93"/>
        <end position="153"/>
    </location>
</feature>
<dbReference type="RefSeq" id="WP_167013448.1">
    <property type="nucleotide sequence ID" value="NZ_VWXF01000002.1"/>
</dbReference>
<sequence length="378" mass="40920">MKTQISLLCACLLLAACDGKPDQANTQQPPTRVDVVTLKSQPITLSMNLPGRTTAIRTAEVRPQVSGIIEKRLFTEGSEVHAGQQLYQIDASTYEASWEKAHAQRVNAEFVLNRYKTLLQSNAVSKQTYDAAVSDFAQAKADEKTAQVNLDYTKVKAPISGRIGRSSVTEGALVTDGQSTSLATITQMNPIYVDVSQSSSDLLKLRRAVESGQVKAVNSHQAAVKLTLEDGTTYAQEGRLEFAEVQVDEGTGSVTLRAQFPNDQGVLLPGMFVHSSIEQGVQENGLMVPQAAVMHNSQGNPYVYVVGADNKIQEADIQTGQMQHGLWQVNAGLSENQRVVVSGLQFVHNDQQVDPVEQHNSPPATTRAKLSMTDASAQ</sequence>
<dbReference type="PANTHER" id="PTHR30158">
    <property type="entry name" value="ACRA/E-RELATED COMPONENT OF DRUG EFFLUX TRANSPORTER"/>
    <property type="match status" value="1"/>
</dbReference>
<dbReference type="Pfam" id="PF25876">
    <property type="entry name" value="HH_MFP_RND"/>
    <property type="match status" value="1"/>
</dbReference>
<keyword evidence="9" id="KW-1185">Reference proteome</keyword>
<dbReference type="Gene3D" id="2.40.50.100">
    <property type="match status" value="1"/>
</dbReference>
<feature type="compositionally biased region" description="Polar residues" evidence="3">
    <location>
        <begin position="354"/>
        <end position="364"/>
    </location>
</feature>
<dbReference type="InterPro" id="IPR058626">
    <property type="entry name" value="MdtA-like_b-barrel"/>
</dbReference>